<dbReference type="EMBL" id="CP003731">
    <property type="protein sequence ID" value="AFO52490.1"/>
    <property type="molecule type" value="Genomic_DNA"/>
</dbReference>
<keyword evidence="1" id="KW-0812">Transmembrane</keyword>
<feature type="transmembrane region" description="Helical" evidence="1">
    <location>
        <begin position="64"/>
        <end position="85"/>
    </location>
</feature>
<reference evidence="2 3" key="1">
    <citation type="journal article" date="2012" name="J. Bacteriol.">
        <title>Genome Sequence of "Candidatus Mycoplasma haemolamae" Strain Purdue, a Red Blood Cell Pathogen of Alpacas (Vicugna pacos) and Llamas (Lama glama).</title>
        <authorList>
            <person name="Guimaraes A.M."/>
            <person name="Toth B."/>
            <person name="Santos A.P."/>
            <person name="do Nascimento N.C."/>
            <person name="Kritchevsky J.E."/>
            <person name="Messick J.B."/>
        </authorList>
    </citation>
    <scope>NUCLEOTIDE SEQUENCE [LARGE SCALE GENOMIC DNA]</scope>
    <source>
        <strain evidence="2 3">Purdue</strain>
    </source>
</reference>
<dbReference type="KEGG" id="mhl:MHLP_04550"/>
<dbReference type="PATRIC" id="fig|1212765.3.peg.1033"/>
<gene>
    <name evidence="2" type="ordered locus">MHLP_04550</name>
</gene>
<evidence type="ECO:0000256" key="1">
    <source>
        <dbReference type="SAM" id="Phobius"/>
    </source>
</evidence>
<protein>
    <submittedName>
        <fullName evidence="2">Uncharacterized protein</fullName>
    </submittedName>
</protein>
<sequence>MALFSRLQQWLFLSGQLLSFALEKYFPAIYSPKELRRWAFIFSLSNLGSCTCFFLWHLGWVTGYIVPLLITAVIIHLFIGARFINNSQKFGRLAFSKWAWLNLIFFSPLGLILLYYAFTPKYWQLDEINQDSEALQREIAADAKRSKQTFKHKKLEARFNSSLAYLKKINAEITQEILQKALQIHHEEFEDLSFFQISAVIALAVICKQCKQKTFDNLIWGAHWYEDKFFTFGFRNSKPISAFNKYPMTVGSIVLDEQNNYKKILEKKVQIKKNLSFSDAKIISLHMGDEYKLFVNQ</sequence>
<evidence type="ECO:0000313" key="2">
    <source>
        <dbReference type="EMBL" id="AFO52490.1"/>
    </source>
</evidence>
<name>I7BB18_MYCHA</name>
<proteinExistence type="predicted"/>
<feature type="transmembrane region" description="Helical" evidence="1">
    <location>
        <begin position="38"/>
        <end position="58"/>
    </location>
</feature>
<dbReference type="HOGENOM" id="CLU_926960_0_0_14"/>
<keyword evidence="1" id="KW-0472">Membrane</keyword>
<reference evidence="3" key="2">
    <citation type="submission" date="2012-07" db="EMBL/GenBank/DDBJ databases">
        <title>Complete genome sequence of 'Candidatus Mycoplasma haemolamae'.</title>
        <authorList>
            <person name="Guimaraes A.M.S."/>
            <person name="Toth B."/>
            <person name="Santos A.P."/>
            <person name="Nascimento N.C."/>
            <person name="Sojka J.E."/>
            <person name="Messick J.B."/>
        </authorList>
    </citation>
    <scope>NUCLEOTIDE SEQUENCE [LARGE SCALE GENOMIC DNA]</scope>
    <source>
        <strain evidence="3">Purdue</strain>
    </source>
</reference>
<organism evidence="2 3">
    <name type="scientific">Mycoplasma haematolamae (strain Purdue)</name>
    <dbReference type="NCBI Taxonomy" id="1212765"/>
    <lineage>
        <taxon>Bacteria</taxon>
        <taxon>Bacillati</taxon>
        <taxon>Mycoplasmatota</taxon>
        <taxon>Mollicutes</taxon>
        <taxon>Mycoplasmataceae</taxon>
        <taxon>Mycoplasma</taxon>
    </lineage>
</organism>
<keyword evidence="3" id="KW-1185">Reference proteome</keyword>
<evidence type="ECO:0000313" key="3">
    <source>
        <dbReference type="Proteomes" id="UP000006502"/>
    </source>
</evidence>
<dbReference type="STRING" id="1212765.MHLP_04550"/>
<dbReference type="Proteomes" id="UP000006502">
    <property type="component" value="Chromosome"/>
</dbReference>
<accession>I7BB18</accession>
<keyword evidence="1" id="KW-1133">Transmembrane helix</keyword>
<dbReference type="OrthoDB" id="394885at2"/>
<dbReference type="AlphaFoldDB" id="I7BB18"/>
<feature type="transmembrane region" description="Helical" evidence="1">
    <location>
        <begin position="97"/>
        <end position="118"/>
    </location>
</feature>